<gene>
    <name evidence="1" type="ORF">FKW44_022431</name>
</gene>
<dbReference type="Proteomes" id="UP000595437">
    <property type="component" value="Chromosome 17"/>
</dbReference>
<evidence type="ECO:0000313" key="2">
    <source>
        <dbReference type="Proteomes" id="UP000595437"/>
    </source>
</evidence>
<keyword evidence="2" id="KW-1185">Reference proteome</keyword>
<sequence length="275" mass="28918">VCLSALFAVASAAPSGYGPTAYVGAPSVHEFVVPGPAHVQKIPISGVVGHETVQVGSKQEPPLSSLLLTPIPLDPLRALLRPSPWLLQPSPPPTQTFSAPAIAGSVQTYRNDNAAGRPNIVITPQQTIVKPVVEVQEVPYDVPVHVPVPVEREVILTKVVAKPVPVAKPYKVHPVHTVVKTPIVHQQTVSHSYGHGYAGAYPAGAYAAGAYPAAGYAHAVPTPPLAMHMLVPTPPLAMHMLVPTPPLAMHMLVPTLPLPSPDMPTKPTQKAQTKP</sequence>
<dbReference type="AlphaFoldDB" id="A0A7T8GMF1"/>
<accession>A0A7T8GMF1</accession>
<evidence type="ECO:0000313" key="1">
    <source>
        <dbReference type="EMBL" id="QQP34528.1"/>
    </source>
</evidence>
<name>A0A7T8GMF1_CALRO</name>
<feature type="non-terminal residue" evidence="1">
    <location>
        <position position="1"/>
    </location>
</feature>
<dbReference type="EMBL" id="CP045906">
    <property type="protein sequence ID" value="QQP34528.1"/>
    <property type="molecule type" value="Genomic_DNA"/>
</dbReference>
<protein>
    <submittedName>
        <fullName evidence="1">Uncharacterized protein</fullName>
    </submittedName>
</protein>
<organism evidence="1 2">
    <name type="scientific">Caligus rogercresseyi</name>
    <name type="common">Sea louse</name>
    <dbReference type="NCBI Taxonomy" id="217165"/>
    <lineage>
        <taxon>Eukaryota</taxon>
        <taxon>Metazoa</taxon>
        <taxon>Ecdysozoa</taxon>
        <taxon>Arthropoda</taxon>
        <taxon>Crustacea</taxon>
        <taxon>Multicrustacea</taxon>
        <taxon>Hexanauplia</taxon>
        <taxon>Copepoda</taxon>
        <taxon>Siphonostomatoida</taxon>
        <taxon>Caligidae</taxon>
        <taxon>Caligus</taxon>
    </lineage>
</organism>
<dbReference type="OrthoDB" id="10575711at2759"/>
<reference evidence="2" key="1">
    <citation type="submission" date="2021-01" db="EMBL/GenBank/DDBJ databases">
        <title>Caligus Genome Assembly.</title>
        <authorList>
            <person name="Gallardo-Escarate C."/>
        </authorList>
    </citation>
    <scope>NUCLEOTIDE SEQUENCE [LARGE SCALE GENOMIC DNA]</scope>
</reference>
<proteinExistence type="predicted"/>